<accession>B1ZNH3</accession>
<evidence type="ECO:0000313" key="2">
    <source>
        <dbReference type="EMBL" id="ACB74407.1"/>
    </source>
</evidence>
<name>B1ZNH3_OPITP</name>
<dbReference type="AlphaFoldDB" id="B1ZNH3"/>
<reference evidence="2 3" key="1">
    <citation type="journal article" date="2011" name="J. Bacteriol.">
        <title>Genome sequence of the verrucomicrobium Opitutus terrae PB90-1, an abundant inhabitant of rice paddy soil ecosystems.</title>
        <authorList>
            <person name="van Passel M.W."/>
            <person name="Kant R."/>
            <person name="Palva A."/>
            <person name="Copeland A."/>
            <person name="Lucas S."/>
            <person name="Lapidus A."/>
            <person name="Glavina del Rio T."/>
            <person name="Pitluck S."/>
            <person name="Goltsman E."/>
            <person name="Clum A."/>
            <person name="Sun H."/>
            <person name="Schmutz J."/>
            <person name="Larimer F.W."/>
            <person name="Land M.L."/>
            <person name="Hauser L."/>
            <person name="Kyrpides N."/>
            <person name="Mikhailova N."/>
            <person name="Richardson P.P."/>
            <person name="Janssen P.H."/>
            <person name="de Vos W.M."/>
            <person name="Smidt H."/>
        </authorList>
    </citation>
    <scope>NUCLEOTIDE SEQUENCE [LARGE SCALE GENOMIC DNA]</scope>
    <source>
        <strain evidence="3">DSM 11246 / JCM 15787 / PB90-1</strain>
    </source>
</reference>
<dbReference type="Proteomes" id="UP000007013">
    <property type="component" value="Chromosome"/>
</dbReference>
<evidence type="ECO:0000313" key="3">
    <source>
        <dbReference type="Proteomes" id="UP000007013"/>
    </source>
</evidence>
<evidence type="ECO:0000256" key="1">
    <source>
        <dbReference type="SAM" id="Phobius"/>
    </source>
</evidence>
<dbReference type="KEGG" id="ote:Oter_1119"/>
<dbReference type="EMBL" id="CP001032">
    <property type="protein sequence ID" value="ACB74407.1"/>
    <property type="molecule type" value="Genomic_DNA"/>
</dbReference>
<gene>
    <name evidence="2" type="ordered locus">Oter_1119</name>
</gene>
<protein>
    <submittedName>
        <fullName evidence="2">Uncharacterized protein</fullName>
    </submittedName>
</protein>
<dbReference type="HOGENOM" id="CLU_2634649_0_0_0"/>
<keyword evidence="1" id="KW-0472">Membrane</keyword>
<organism evidence="2 3">
    <name type="scientific">Opitutus terrae (strain DSM 11246 / JCM 15787 / PB90-1)</name>
    <dbReference type="NCBI Taxonomy" id="452637"/>
    <lineage>
        <taxon>Bacteria</taxon>
        <taxon>Pseudomonadati</taxon>
        <taxon>Verrucomicrobiota</taxon>
        <taxon>Opitutia</taxon>
        <taxon>Opitutales</taxon>
        <taxon>Opitutaceae</taxon>
        <taxon>Opitutus</taxon>
    </lineage>
</organism>
<feature type="transmembrane region" description="Helical" evidence="1">
    <location>
        <begin position="43"/>
        <end position="63"/>
    </location>
</feature>
<sequence length="77" mass="7971">MPKCFVCLAAYAALATGLGTLGAEFCASPSAPGGVARLATIDVWSISGLMLALCVAAVALFVARRRRQSRQTPQTES</sequence>
<keyword evidence="3" id="KW-1185">Reference proteome</keyword>
<keyword evidence="1" id="KW-0812">Transmembrane</keyword>
<keyword evidence="1" id="KW-1133">Transmembrane helix</keyword>
<dbReference type="RefSeq" id="WP_012373945.1">
    <property type="nucleotide sequence ID" value="NC_010571.1"/>
</dbReference>
<proteinExistence type="predicted"/>